<evidence type="ECO:0000313" key="14">
    <source>
        <dbReference type="EMBL" id="MFC6036770.1"/>
    </source>
</evidence>
<keyword evidence="6 11" id="KW-0812">Transmembrane</keyword>
<evidence type="ECO:0000256" key="11">
    <source>
        <dbReference type="SAM" id="Phobius"/>
    </source>
</evidence>
<dbReference type="CDD" id="cd12912">
    <property type="entry name" value="PDC2_MCP_like"/>
    <property type="match status" value="1"/>
</dbReference>
<feature type="transmembrane region" description="Helical" evidence="11">
    <location>
        <begin position="292"/>
        <end position="311"/>
    </location>
</feature>
<dbReference type="SUPFAM" id="SSF47384">
    <property type="entry name" value="Homodimeric domain of signal transducing histidine kinase"/>
    <property type="match status" value="1"/>
</dbReference>
<dbReference type="InterPro" id="IPR011006">
    <property type="entry name" value="CheY-like_superfamily"/>
</dbReference>
<dbReference type="InterPro" id="IPR033479">
    <property type="entry name" value="dCache_1"/>
</dbReference>
<dbReference type="Gene3D" id="3.30.565.10">
    <property type="entry name" value="Histidine kinase-like ATPase, C-terminal domain"/>
    <property type="match status" value="1"/>
</dbReference>
<dbReference type="Pfam" id="PF02743">
    <property type="entry name" value="dCache_1"/>
    <property type="match status" value="1"/>
</dbReference>
<evidence type="ECO:0000259" key="12">
    <source>
        <dbReference type="PROSITE" id="PS50109"/>
    </source>
</evidence>
<dbReference type="SUPFAM" id="SSF103190">
    <property type="entry name" value="Sensory domain-like"/>
    <property type="match status" value="1"/>
</dbReference>
<dbReference type="Gene3D" id="3.30.450.20">
    <property type="entry name" value="PAS domain"/>
    <property type="match status" value="2"/>
</dbReference>
<dbReference type="SMART" id="SM00388">
    <property type="entry name" value="HisKA"/>
    <property type="match status" value="1"/>
</dbReference>
<dbReference type="PANTHER" id="PTHR45339">
    <property type="entry name" value="HYBRID SIGNAL TRANSDUCTION HISTIDINE KINASE J"/>
    <property type="match status" value="1"/>
</dbReference>
<dbReference type="Pfam" id="PF00072">
    <property type="entry name" value="Response_reg"/>
    <property type="match status" value="2"/>
</dbReference>
<dbReference type="InterPro" id="IPR003661">
    <property type="entry name" value="HisK_dim/P_dom"/>
</dbReference>
<proteinExistence type="predicted"/>
<dbReference type="Gene3D" id="3.40.50.2300">
    <property type="match status" value="2"/>
</dbReference>
<dbReference type="CDD" id="cd00082">
    <property type="entry name" value="HisKA"/>
    <property type="match status" value="1"/>
</dbReference>
<feature type="domain" description="Histidine kinase" evidence="12">
    <location>
        <begin position="339"/>
        <end position="559"/>
    </location>
</feature>
<dbReference type="PRINTS" id="PR00344">
    <property type="entry name" value="BCTRLSENSOR"/>
</dbReference>
<organism evidence="14 15">
    <name type="scientific">Hyphococcus aureus</name>
    <dbReference type="NCBI Taxonomy" id="2666033"/>
    <lineage>
        <taxon>Bacteria</taxon>
        <taxon>Pseudomonadati</taxon>
        <taxon>Pseudomonadota</taxon>
        <taxon>Alphaproteobacteria</taxon>
        <taxon>Parvularculales</taxon>
        <taxon>Parvularculaceae</taxon>
        <taxon>Hyphococcus</taxon>
    </lineage>
</organism>
<feature type="domain" description="Response regulatory" evidence="13">
    <location>
        <begin position="732"/>
        <end position="851"/>
    </location>
</feature>
<evidence type="ECO:0000256" key="8">
    <source>
        <dbReference type="ARBA" id="ARBA00023012"/>
    </source>
</evidence>
<dbReference type="CDD" id="cd16922">
    <property type="entry name" value="HATPase_EvgS-ArcB-TorS-like"/>
    <property type="match status" value="1"/>
</dbReference>
<evidence type="ECO:0000256" key="1">
    <source>
        <dbReference type="ARBA" id="ARBA00000085"/>
    </source>
</evidence>
<dbReference type="SUPFAM" id="SSF55874">
    <property type="entry name" value="ATPase domain of HSP90 chaperone/DNA topoisomerase II/histidine kinase"/>
    <property type="match status" value="1"/>
</dbReference>
<evidence type="ECO:0000256" key="7">
    <source>
        <dbReference type="ARBA" id="ARBA00022989"/>
    </source>
</evidence>
<dbReference type="Pfam" id="PF02518">
    <property type="entry name" value="HATPase_c"/>
    <property type="match status" value="1"/>
</dbReference>
<comment type="subcellular location">
    <subcellularLocation>
        <location evidence="2">Cell membrane</location>
        <topology evidence="2">Multi-pass membrane protein</topology>
    </subcellularLocation>
</comment>
<comment type="catalytic activity">
    <reaction evidence="1">
        <text>ATP + protein L-histidine = ADP + protein N-phospho-L-histidine.</text>
        <dbReference type="EC" id="2.7.13.3"/>
    </reaction>
</comment>
<dbReference type="InterPro" id="IPR001789">
    <property type="entry name" value="Sig_transdc_resp-reg_receiver"/>
</dbReference>
<dbReference type="PANTHER" id="PTHR45339:SF1">
    <property type="entry name" value="HYBRID SIGNAL TRANSDUCTION HISTIDINE KINASE J"/>
    <property type="match status" value="1"/>
</dbReference>
<dbReference type="EMBL" id="JBHPON010000002">
    <property type="protein sequence ID" value="MFC6036770.1"/>
    <property type="molecule type" value="Genomic_DNA"/>
</dbReference>
<keyword evidence="8" id="KW-0902">Two-component regulatory system</keyword>
<keyword evidence="7 11" id="KW-1133">Transmembrane helix</keyword>
<evidence type="ECO:0000256" key="10">
    <source>
        <dbReference type="PROSITE-ProRule" id="PRU00169"/>
    </source>
</evidence>
<dbReference type="SMART" id="SM00448">
    <property type="entry name" value="REC"/>
    <property type="match status" value="2"/>
</dbReference>
<sequence length="862" mass="93330">MAAAGKVVNDRRDAPSGARLMGAALAAGALAVIFVFFVFALYHDFSEGRFRRQELEKSLQTIGATTAWGADNWLSQRVTLAEGLAQSVSDRFDGKDATSIVHKPVYEKNFIWTYFGEANGVYHIWPLDDSLPDDYDPRTRPWYAAAMLAGETTLTEPYFDITTNVETITVAGPVYRDGKLLGVVGADFSTDSLSEILSQTDMGGLGHAFLVSGEGKILAHPNRGLVSKDIAAVYPGQRPVISDDVQYLDDLETPQIVVFHRIPSLTAVDWYLALSVDKAAAFHSITEFRESALIATLSAALLLVIVLGFVIHRMLVRPLMNARIAADAANVAKSEFLASMSHEIRTPMNGVLGMAEVLMNTDLDKRQRELAGIIVSSGNALMTVINDVLDFSKLEAGKFRLSAQPFNLRQTINEVAMMMQAPALDKDIELIVRYAPDLPEGVIADESRMRQVLGNLIGNAVKFTEHGYVLIEVTGERIGQNVNLTINVSDTGVGIPEDLIPRMFEKFEQADASHTRKFGGTGLGLAICKNIVDLMGGTINAESEVGKGSHFRVALTLPVDDTICSMPETASAAFTGVRLLAVDDNAVNRRILQELFDGWGFRSTVVSDPVRAMAALERSASDNDPYHAMVLDFQMPGENGAELAMRIQADPKFGAIPVLILSSVDNAPAVSAAANVRVAAYLSKPVRPSQLMDALAQSLAAEAPRLLRGAAPSSKAVEEAASGPAAAIAKPKLLIVEDNPVNRMVLTQFIDEDQFEIVIAENGAEAIERFKSDTPAIVFMDVSMPVMDGLEATKAIRVYEEGAGLPRRPIIATTAHVLEEDRRRCHASGMDDFMTKPMKKATVTATLEKWLGDGPQLAANDV</sequence>
<evidence type="ECO:0000256" key="6">
    <source>
        <dbReference type="ARBA" id="ARBA00022692"/>
    </source>
</evidence>
<keyword evidence="15" id="KW-1185">Reference proteome</keyword>
<feature type="modified residue" description="4-aspartylphosphate" evidence="10">
    <location>
        <position position="781"/>
    </location>
</feature>
<dbReference type="CDD" id="cd00156">
    <property type="entry name" value="REC"/>
    <property type="match status" value="1"/>
</dbReference>
<dbReference type="CDD" id="cd17546">
    <property type="entry name" value="REC_hyHK_CKI1_RcsC-like"/>
    <property type="match status" value="1"/>
</dbReference>
<dbReference type="EC" id="2.7.13.3" evidence="3"/>
<dbReference type="InterPro" id="IPR036097">
    <property type="entry name" value="HisK_dim/P_sf"/>
</dbReference>
<dbReference type="PROSITE" id="PS50110">
    <property type="entry name" value="RESPONSE_REGULATORY"/>
    <property type="match status" value="2"/>
</dbReference>
<feature type="transmembrane region" description="Helical" evidence="11">
    <location>
        <begin position="20"/>
        <end position="42"/>
    </location>
</feature>
<gene>
    <name evidence="14" type="ORF">ACFMB1_14520</name>
</gene>
<dbReference type="SUPFAM" id="SSF52172">
    <property type="entry name" value="CheY-like"/>
    <property type="match status" value="2"/>
</dbReference>
<keyword evidence="9 11" id="KW-0472">Membrane</keyword>
<accession>A0ABW1KXF1</accession>
<dbReference type="Proteomes" id="UP001596116">
    <property type="component" value="Unassembled WGS sequence"/>
</dbReference>
<reference evidence="14 15" key="1">
    <citation type="submission" date="2024-09" db="EMBL/GenBank/DDBJ databases">
        <authorList>
            <person name="Zhang Z.-H."/>
        </authorList>
    </citation>
    <scope>NUCLEOTIDE SEQUENCE [LARGE SCALE GENOMIC DNA]</scope>
    <source>
        <strain evidence="14 15">HHTR114</strain>
    </source>
</reference>
<dbReference type="RefSeq" id="WP_379881987.1">
    <property type="nucleotide sequence ID" value="NZ_JBHPON010000002.1"/>
</dbReference>
<feature type="modified residue" description="4-aspartylphosphate" evidence="10">
    <location>
        <position position="632"/>
    </location>
</feature>
<evidence type="ECO:0000256" key="5">
    <source>
        <dbReference type="ARBA" id="ARBA00022553"/>
    </source>
</evidence>
<evidence type="ECO:0000256" key="4">
    <source>
        <dbReference type="ARBA" id="ARBA00022475"/>
    </source>
</evidence>
<dbReference type="InterPro" id="IPR005467">
    <property type="entry name" value="His_kinase_dom"/>
</dbReference>
<dbReference type="InterPro" id="IPR036890">
    <property type="entry name" value="HATPase_C_sf"/>
</dbReference>
<dbReference type="Pfam" id="PF00512">
    <property type="entry name" value="HisKA"/>
    <property type="match status" value="1"/>
</dbReference>
<comment type="caution">
    <text evidence="14">The sequence shown here is derived from an EMBL/GenBank/DDBJ whole genome shotgun (WGS) entry which is preliminary data.</text>
</comment>
<name>A0ABW1KXF1_9PROT</name>
<keyword evidence="4" id="KW-1003">Cell membrane</keyword>
<keyword evidence="5 10" id="KW-0597">Phosphoprotein</keyword>
<dbReference type="InterPro" id="IPR029151">
    <property type="entry name" value="Sensor-like_sf"/>
</dbReference>
<evidence type="ECO:0000259" key="13">
    <source>
        <dbReference type="PROSITE" id="PS50110"/>
    </source>
</evidence>
<evidence type="ECO:0000256" key="3">
    <source>
        <dbReference type="ARBA" id="ARBA00012438"/>
    </source>
</evidence>
<evidence type="ECO:0000256" key="2">
    <source>
        <dbReference type="ARBA" id="ARBA00004651"/>
    </source>
</evidence>
<dbReference type="PROSITE" id="PS50109">
    <property type="entry name" value="HIS_KIN"/>
    <property type="match status" value="1"/>
</dbReference>
<dbReference type="SMART" id="SM00387">
    <property type="entry name" value="HATPase_c"/>
    <property type="match status" value="1"/>
</dbReference>
<dbReference type="InterPro" id="IPR003594">
    <property type="entry name" value="HATPase_dom"/>
</dbReference>
<feature type="domain" description="Response regulatory" evidence="13">
    <location>
        <begin position="578"/>
        <end position="699"/>
    </location>
</feature>
<evidence type="ECO:0000256" key="9">
    <source>
        <dbReference type="ARBA" id="ARBA00023136"/>
    </source>
</evidence>
<dbReference type="InterPro" id="IPR004358">
    <property type="entry name" value="Sig_transdc_His_kin-like_C"/>
</dbReference>
<dbReference type="CDD" id="cd12913">
    <property type="entry name" value="PDC1_MCP_like"/>
    <property type="match status" value="1"/>
</dbReference>
<protein>
    <recommendedName>
        <fullName evidence="3">histidine kinase</fullName>
        <ecNumber evidence="3">2.7.13.3</ecNumber>
    </recommendedName>
</protein>
<evidence type="ECO:0000313" key="15">
    <source>
        <dbReference type="Proteomes" id="UP001596116"/>
    </source>
</evidence>
<dbReference type="Gene3D" id="1.10.287.130">
    <property type="match status" value="1"/>
</dbReference>